<comment type="caution">
    <text evidence="2">The sequence shown here is derived from an EMBL/GenBank/DDBJ whole genome shotgun (WGS) entry which is preliminary data.</text>
</comment>
<organism evidence="2 3">
    <name type="scientific">Actinomadura rayongensis</name>
    <dbReference type="NCBI Taxonomy" id="1429076"/>
    <lineage>
        <taxon>Bacteria</taxon>
        <taxon>Bacillati</taxon>
        <taxon>Actinomycetota</taxon>
        <taxon>Actinomycetes</taxon>
        <taxon>Streptosporangiales</taxon>
        <taxon>Thermomonosporaceae</taxon>
        <taxon>Actinomadura</taxon>
    </lineage>
</organism>
<dbReference type="AlphaFoldDB" id="A0A6I4W5T2"/>
<keyword evidence="3" id="KW-1185">Reference proteome</keyword>
<dbReference type="Proteomes" id="UP000431901">
    <property type="component" value="Unassembled WGS sequence"/>
</dbReference>
<evidence type="ECO:0000313" key="2">
    <source>
        <dbReference type="EMBL" id="MXQ64868.1"/>
    </source>
</evidence>
<feature type="compositionally biased region" description="Acidic residues" evidence="1">
    <location>
        <begin position="1"/>
        <end position="21"/>
    </location>
</feature>
<proteinExistence type="predicted"/>
<protein>
    <submittedName>
        <fullName evidence="2">Uncharacterized protein</fullName>
    </submittedName>
</protein>
<feature type="region of interest" description="Disordered" evidence="1">
    <location>
        <begin position="1"/>
        <end position="53"/>
    </location>
</feature>
<gene>
    <name evidence="2" type="ORF">GQ466_12550</name>
</gene>
<dbReference type="EMBL" id="WUTW01000002">
    <property type="protein sequence ID" value="MXQ64868.1"/>
    <property type="molecule type" value="Genomic_DNA"/>
</dbReference>
<dbReference type="RefSeq" id="WP_161103033.1">
    <property type="nucleotide sequence ID" value="NZ_JBHLYI010000001.1"/>
</dbReference>
<reference evidence="2 3" key="1">
    <citation type="submission" date="2019-12" db="EMBL/GenBank/DDBJ databases">
        <title>Nocardia macrotermitis sp. nov. and Nocardia aurantia sp. nov., isolated from the gut of the fungus growing-termite Macrotermes natalensis.</title>
        <authorList>
            <person name="Christine B."/>
            <person name="Rene B."/>
        </authorList>
    </citation>
    <scope>NUCLEOTIDE SEQUENCE [LARGE SCALE GENOMIC DNA]</scope>
    <source>
        <strain evidence="2 3">DSM 102126</strain>
    </source>
</reference>
<dbReference type="OrthoDB" id="3681676at2"/>
<feature type="compositionally biased region" description="Basic and acidic residues" evidence="1">
    <location>
        <begin position="36"/>
        <end position="53"/>
    </location>
</feature>
<accession>A0A6I4W5T2</accession>
<sequence>MNDENADQNSDDTVGEPDPSPDEATHGDGQDDDTEDGRNESRPEAKQAPADHRFTRQSIGALYTYINMIGGSVSLGLVNNLESPEAMTSGAVTGQMSEAEIRALRNSPVRSMTHEEAVATVRRDGVAAVYGPPGCGKSHGGRTVLASLGSGPVFVLTPGTSLEELSRRPYQEKCAYFVEGVNETGDRLTTDDVWRRVRTRVTEQKAWLLVVITAEMLETNAAEAVRHLRWERPDVRLVLEAYGLASATVETVLGELPDTPGVGSVARVAERVAAGTDPATAVREVFEFAARARVAEWFDGKPSRKDICVITVLAMTHGLQLRDHGMCLLRFEEILDKHIPRPEEKDAADVVLDRRSTMVRGDGLVTLDRIMKDGMVGKQLRFKDPSYRPHVLRELWDSYDERFLFAVHEWVHEVVLDDTVRFNLTVGLAVLAREAYEEVELDYLLPWSKGAYGWQGQQAAIWVLSLMSTDQELSRTALQTARRWIGHGSWPQRWTGAVAFTGQLGVRYPEEAARRLWQLVAQEGPISQGVAQSMGELFATLVVADGRAVKVITLLQRRLDELSPAGRAAGRYRLAMRAVLAVLSTKLRDGGNPAVVVLLLAKPELRAPICRIWAAALRYTPARRGALRSLAQALRGIERLSDDAEANAAALGGQLRLALSPTEQSALRRDLPVVLRKRSSGRERPSPLTKILLAALDAAAPPSGSES</sequence>
<evidence type="ECO:0000256" key="1">
    <source>
        <dbReference type="SAM" id="MobiDB-lite"/>
    </source>
</evidence>
<name>A0A6I4W5T2_9ACTN</name>
<evidence type="ECO:0000313" key="3">
    <source>
        <dbReference type="Proteomes" id="UP000431901"/>
    </source>
</evidence>